<gene>
    <name evidence="1" type="ORF">T229_14480</name>
</gene>
<dbReference type="SUPFAM" id="SSF51161">
    <property type="entry name" value="Trimeric LpxA-like enzymes"/>
    <property type="match status" value="1"/>
</dbReference>
<accession>W2C8K1</accession>
<protein>
    <recommendedName>
        <fullName evidence="3">Transferase</fullName>
    </recommendedName>
</protein>
<dbReference type="Gene3D" id="2.160.10.10">
    <property type="entry name" value="Hexapeptide repeat proteins"/>
    <property type="match status" value="1"/>
</dbReference>
<sequence>MDKHFKLTEETKVNEACVTLHRIMATRDSRHAKAGEKGGFVEREDNLGGEAWVDNNAEVWGEAFVYCYAYVSDNARVHGNAQVYDHAWVGADARVYDNARVHENAYVGGQAEVHGQAEVEGMAAVKDEAEVTGHARVLGWAEIGRRAFIEHLRDYCVFQGFGRWKDCPLTAFREKNGEIGVLFEHYSKTLEGFTALLGDTPGGQTFRTIIEVIKLNFNLN</sequence>
<proteinExistence type="predicted"/>
<evidence type="ECO:0000313" key="1">
    <source>
        <dbReference type="EMBL" id="ETK03455.1"/>
    </source>
</evidence>
<evidence type="ECO:0000313" key="2">
    <source>
        <dbReference type="Proteomes" id="UP000018872"/>
    </source>
</evidence>
<dbReference type="EMBL" id="AYYC01000736">
    <property type="protein sequence ID" value="ETK03455.1"/>
    <property type="molecule type" value="Genomic_DNA"/>
</dbReference>
<dbReference type="Proteomes" id="UP000018872">
    <property type="component" value="Unassembled WGS sequence"/>
</dbReference>
<dbReference type="PATRIC" id="fig|1410950.3.peg.2276"/>
<organism evidence="1 2">
    <name type="scientific">Tannerella sp. oral taxon BU063 isolate Cell 5</name>
    <dbReference type="NCBI Taxonomy" id="1410950"/>
    <lineage>
        <taxon>Bacteria</taxon>
        <taxon>Pseudomonadati</taxon>
        <taxon>Bacteroidota</taxon>
        <taxon>Bacteroidia</taxon>
        <taxon>Bacteroidales</taxon>
        <taxon>Tannerellaceae</taxon>
        <taxon>Tannerella</taxon>
    </lineage>
</organism>
<evidence type="ECO:0008006" key="3">
    <source>
        <dbReference type="Google" id="ProtNLM"/>
    </source>
</evidence>
<comment type="caution">
    <text evidence="1">The sequence shown here is derived from an EMBL/GenBank/DDBJ whole genome shotgun (WGS) entry which is preliminary data.</text>
</comment>
<name>W2C8K1_9BACT</name>
<dbReference type="AlphaFoldDB" id="W2C8K1"/>
<dbReference type="InterPro" id="IPR011004">
    <property type="entry name" value="Trimer_LpxA-like_sf"/>
</dbReference>
<reference evidence="1 2" key="1">
    <citation type="submission" date="2013-11" db="EMBL/GenBank/DDBJ databases">
        <title>Single cell genomics of uncultured Tannerella BU063 (oral taxon 286).</title>
        <authorList>
            <person name="Beall C.J."/>
            <person name="Campbell A.G."/>
            <person name="Griffen A.L."/>
            <person name="Podar M."/>
            <person name="Leys E.J."/>
        </authorList>
    </citation>
    <scope>NUCLEOTIDE SEQUENCE [LARGE SCALE GENOMIC DNA]</scope>
    <source>
        <strain evidence="1">Cell 5</strain>
    </source>
</reference>